<evidence type="ECO:0000313" key="3">
    <source>
        <dbReference type="Proteomes" id="UP001341840"/>
    </source>
</evidence>
<protein>
    <submittedName>
        <fullName evidence="2">Uncharacterized protein</fullName>
    </submittedName>
</protein>
<proteinExistence type="predicted"/>
<sequence length="189" mass="20693">MYDACLRFLAQDVSSTSVVFLQLDNYSKRVQYGSLRANVVATLKRPVPPFWVLSALPLRILKDGEDPVTLASVSEAIVENVASLVENKSGPRPNPFPRNESGPIESFHTDQIGPNWFDYLTLINLDSGIASSEVRAVVTNIGGFGRVGCGGSSEWLYFLDGDNEEFPREHSHKDKRTMDSGGMDAAVNG</sequence>
<evidence type="ECO:0000313" key="2">
    <source>
        <dbReference type="EMBL" id="MED6138919.1"/>
    </source>
</evidence>
<comment type="caution">
    <text evidence="2">The sequence shown here is derived from an EMBL/GenBank/DDBJ whole genome shotgun (WGS) entry which is preliminary data.</text>
</comment>
<organism evidence="2 3">
    <name type="scientific">Stylosanthes scabra</name>
    <dbReference type="NCBI Taxonomy" id="79078"/>
    <lineage>
        <taxon>Eukaryota</taxon>
        <taxon>Viridiplantae</taxon>
        <taxon>Streptophyta</taxon>
        <taxon>Embryophyta</taxon>
        <taxon>Tracheophyta</taxon>
        <taxon>Spermatophyta</taxon>
        <taxon>Magnoliopsida</taxon>
        <taxon>eudicotyledons</taxon>
        <taxon>Gunneridae</taxon>
        <taxon>Pentapetalae</taxon>
        <taxon>rosids</taxon>
        <taxon>fabids</taxon>
        <taxon>Fabales</taxon>
        <taxon>Fabaceae</taxon>
        <taxon>Papilionoideae</taxon>
        <taxon>50 kb inversion clade</taxon>
        <taxon>dalbergioids sensu lato</taxon>
        <taxon>Dalbergieae</taxon>
        <taxon>Pterocarpus clade</taxon>
        <taxon>Stylosanthes</taxon>
    </lineage>
</organism>
<keyword evidence="3" id="KW-1185">Reference proteome</keyword>
<gene>
    <name evidence="2" type="ORF">PIB30_079047</name>
</gene>
<name>A0ABU6SRY0_9FABA</name>
<reference evidence="2 3" key="1">
    <citation type="journal article" date="2023" name="Plants (Basel)">
        <title>Bridging the Gap: Combining Genomics and Transcriptomics Approaches to Understand Stylosanthes scabra, an Orphan Legume from the Brazilian Caatinga.</title>
        <authorList>
            <person name="Ferreira-Neto J.R.C."/>
            <person name="da Silva M.D."/>
            <person name="Binneck E."/>
            <person name="de Melo N.F."/>
            <person name="da Silva R.H."/>
            <person name="de Melo A.L.T.M."/>
            <person name="Pandolfi V."/>
            <person name="Bustamante F.O."/>
            <person name="Brasileiro-Vidal A.C."/>
            <person name="Benko-Iseppon A.M."/>
        </authorList>
    </citation>
    <scope>NUCLEOTIDE SEQUENCE [LARGE SCALE GENOMIC DNA]</scope>
    <source>
        <tissue evidence="2">Leaves</tissue>
    </source>
</reference>
<dbReference type="EMBL" id="JASCZI010061524">
    <property type="protein sequence ID" value="MED6138919.1"/>
    <property type="molecule type" value="Genomic_DNA"/>
</dbReference>
<dbReference type="Proteomes" id="UP001341840">
    <property type="component" value="Unassembled WGS sequence"/>
</dbReference>
<feature type="compositionally biased region" description="Basic and acidic residues" evidence="1">
    <location>
        <begin position="166"/>
        <end position="178"/>
    </location>
</feature>
<accession>A0ABU6SRY0</accession>
<feature type="region of interest" description="Disordered" evidence="1">
    <location>
        <begin position="166"/>
        <end position="189"/>
    </location>
</feature>
<evidence type="ECO:0000256" key="1">
    <source>
        <dbReference type="SAM" id="MobiDB-lite"/>
    </source>
</evidence>